<comment type="caution">
    <text evidence="1">The sequence shown here is derived from an EMBL/GenBank/DDBJ whole genome shotgun (WGS) entry which is preliminary data.</text>
</comment>
<evidence type="ECO:0000313" key="1">
    <source>
        <dbReference type="EMBL" id="GAA1722263.1"/>
    </source>
</evidence>
<protein>
    <submittedName>
        <fullName evidence="1">Uncharacterized protein</fullName>
    </submittedName>
</protein>
<dbReference type="Proteomes" id="UP001500383">
    <property type="component" value="Unassembled WGS sequence"/>
</dbReference>
<keyword evidence="2" id="KW-1185">Reference proteome</keyword>
<name>A0ABN2JDJ5_9ACTN</name>
<organism evidence="1 2">
    <name type="scientific">Dietzia cercidiphylli</name>
    <dbReference type="NCBI Taxonomy" id="498199"/>
    <lineage>
        <taxon>Bacteria</taxon>
        <taxon>Bacillati</taxon>
        <taxon>Actinomycetota</taxon>
        <taxon>Actinomycetes</taxon>
        <taxon>Mycobacteriales</taxon>
        <taxon>Dietziaceae</taxon>
        <taxon>Dietzia</taxon>
    </lineage>
</organism>
<reference evidence="1 2" key="1">
    <citation type="journal article" date="2019" name="Int. J. Syst. Evol. Microbiol.">
        <title>The Global Catalogue of Microorganisms (GCM) 10K type strain sequencing project: providing services to taxonomists for standard genome sequencing and annotation.</title>
        <authorList>
            <consortium name="The Broad Institute Genomics Platform"/>
            <consortium name="The Broad Institute Genome Sequencing Center for Infectious Disease"/>
            <person name="Wu L."/>
            <person name="Ma J."/>
        </authorList>
    </citation>
    <scope>NUCLEOTIDE SEQUENCE [LARGE SCALE GENOMIC DNA]</scope>
    <source>
        <strain evidence="1 2">JCM 16002</strain>
    </source>
</reference>
<evidence type="ECO:0000313" key="2">
    <source>
        <dbReference type="Proteomes" id="UP001500383"/>
    </source>
</evidence>
<accession>A0ABN2JDJ5</accession>
<proteinExistence type="predicted"/>
<sequence>MTGMEHAIEQAAGVMDKNFNPDRYPIMAAMFRDYARALAEAGLLAPDPLEGVEDVSASQEWVMIPADQVREEWAQRWVRRSGEVRVMKAESREHADPGGERGVEAVHRFVSDWLPADMDDAEGDGRAEG</sequence>
<gene>
    <name evidence="1" type="ORF">GCM10009831_35460</name>
</gene>
<dbReference type="EMBL" id="BAAAQG010000033">
    <property type="protein sequence ID" value="GAA1722263.1"/>
    <property type="molecule type" value="Genomic_DNA"/>
</dbReference>